<evidence type="ECO:0000313" key="2">
    <source>
        <dbReference type="Proteomes" id="UP000095287"/>
    </source>
</evidence>
<evidence type="ECO:0000256" key="1">
    <source>
        <dbReference type="SAM" id="MobiDB-lite"/>
    </source>
</evidence>
<reference evidence="3" key="1">
    <citation type="submission" date="2016-11" db="UniProtKB">
        <authorList>
            <consortium name="WormBaseParasite"/>
        </authorList>
    </citation>
    <scope>IDENTIFICATION</scope>
</reference>
<dbReference type="WBParaSite" id="L893_g12450.t1">
    <property type="protein sequence ID" value="L893_g12450.t1"/>
    <property type="gene ID" value="L893_g12450"/>
</dbReference>
<keyword evidence="2" id="KW-1185">Reference proteome</keyword>
<dbReference type="Proteomes" id="UP000095287">
    <property type="component" value="Unplaced"/>
</dbReference>
<organism evidence="2 3">
    <name type="scientific">Steinernema glaseri</name>
    <dbReference type="NCBI Taxonomy" id="37863"/>
    <lineage>
        <taxon>Eukaryota</taxon>
        <taxon>Metazoa</taxon>
        <taxon>Ecdysozoa</taxon>
        <taxon>Nematoda</taxon>
        <taxon>Chromadorea</taxon>
        <taxon>Rhabditida</taxon>
        <taxon>Tylenchina</taxon>
        <taxon>Panagrolaimomorpha</taxon>
        <taxon>Strongyloidoidea</taxon>
        <taxon>Steinernematidae</taxon>
        <taxon>Steinernema</taxon>
    </lineage>
</organism>
<evidence type="ECO:0000313" key="3">
    <source>
        <dbReference type="WBParaSite" id="L893_g12450.t1"/>
    </source>
</evidence>
<name>A0A1I7Y3U5_9BILA</name>
<dbReference type="AlphaFoldDB" id="A0A1I7Y3U5"/>
<feature type="region of interest" description="Disordered" evidence="1">
    <location>
        <begin position="96"/>
        <end position="131"/>
    </location>
</feature>
<proteinExistence type="predicted"/>
<sequence>MPADVAASHLANGDRVASECAIRFRLSVFRATSFASHAHGQLEEFAWLENRKRRCFARGPKHNFDQSSRASHVAWRSLESMKNNVYLRRDKEDPIKNRSLKYRSPNPGFATPGNRSDERKGRGGSGNKKGFVIGDVRKAEHITNQADPSLPSRSEQQKFALSELILSDYASQDKSPAADRQEDSWKAVSGRHVLCITPCLPQRCDLRLSNCTNASMKE</sequence>
<protein>
    <submittedName>
        <fullName evidence="3">Requiem_N domain-containing protein</fullName>
    </submittedName>
</protein>
<accession>A0A1I7Y3U5</accession>